<reference evidence="3 4" key="1">
    <citation type="submission" date="2024-01" db="EMBL/GenBank/DDBJ databases">
        <authorList>
            <person name="Allen C."/>
            <person name="Tagirdzhanova G."/>
        </authorList>
    </citation>
    <scope>NUCLEOTIDE SEQUENCE [LARGE SCALE GENOMIC DNA]</scope>
</reference>
<feature type="compositionally biased region" description="Acidic residues" evidence="1">
    <location>
        <begin position="161"/>
        <end position="173"/>
    </location>
</feature>
<dbReference type="InterPro" id="IPR013897">
    <property type="entry name" value="Duc1"/>
</dbReference>
<evidence type="ECO:0000313" key="4">
    <source>
        <dbReference type="Proteomes" id="UP001642482"/>
    </source>
</evidence>
<gene>
    <name evidence="3" type="ORF">SEUCBS140593_005858</name>
</gene>
<proteinExistence type="predicted"/>
<name>A0ABP0C0F8_9PEZI</name>
<dbReference type="Pfam" id="PF08588">
    <property type="entry name" value="Duc1"/>
    <property type="match status" value="1"/>
</dbReference>
<dbReference type="PANTHER" id="PTHR34826">
    <property type="entry name" value="UPF0590 PROTEIN C409.17C"/>
    <property type="match status" value="1"/>
</dbReference>
<feature type="domain" description="Domain of unknown function at the cortex 1" evidence="2">
    <location>
        <begin position="8"/>
        <end position="337"/>
    </location>
</feature>
<evidence type="ECO:0000313" key="3">
    <source>
        <dbReference type="EMBL" id="CAK7225303.1"/>
    </source>
</evidence>
<evidence type="ECO:0000259" key="2">
    <source>
        <dbReference type="Pfam" id="PF08588"/>
    </source>
</evidence>
<dbReference type="Proteomes" id="UP001642482">
    <property type="component" value="Unassembled WGS sequence"/>
</dbReference>
<protein>
    <recommendedName>
        <fullName evidence="2">Domain of unknown function at the cortex 1 domain-containing protein</fullName>
    </recommendedName>
</protein>
<dbReference type="PANTHER" id="PTHR34826:SF2">
    <property type="entry name" value="UPF0590 PROTEIN C409.17C"/>
    <property type="match status" value="1"/>
</dbReference>
<comment type="caution">
    <text evidence="3">The sequence shown here is derived from an EMBL/GenBank/DDBJ whole genome shotgun (WGS) entry which is preliminary data.</text>
</comment>
<sequence length="390" mass="44121">MHSPDDFRIRVTAGTAYDPATHVQVRVNDPTPLYLQGEGGDVWLNVRIKNHKGGEGDDLRSTPYFDAEPHKTNDDTYGMGVYFIPKAEDDDKGISGSDLQWGNDFDEPLRDRLPPGFGAALRIVKWWIDPGLEGDPYADKPYLYGPALSSFNRVYAALGDVDDEQSEESSEWSEDSKYDDERSEDKKDKTENRKDDKKNNKTQEESERSEDQKEPTHLIRDDLGLWFDEGGDAGGQAYRESIGCPDADADGGGKARMKWALGTPPKAQWTWRYGQGYGLDFYNGYLDFADLTLRLPGFYLPLLRYYASEKAEKTCLRYVLRHRQTGRVYLVVVFSLVRVAKDGDNEEEADEVGDEEEVGDADIDEDKIIEDAKQKLSIHDEVDVEPSDVD</sequence>
<keyword evidence="4" id="KW-1185">Reference proteome</keyword>
<dbReference type="EMBL" id="CAWUHD010000059">
    <property type="protein sequence ID" value="CAK7225303.1"/>
    <property type="molecule type" value="Genomic_DNA"/>
</dbReference>
<organism evidence="3 4">
    <name type="scientific">Sporothrix eucalyptigena</name>
    <dbReference type="NCBI Taxonomy" id="1812306"/>
    <lineage>
        <taxon>Eukaryota</taxon>
        <taxon>Fungi</taxon>
        <taxon>Dikarya</taxon>
        <taxon>Ascomycota</taxon>
        <taxon>Pezizomycotina</taxon>
        <taxon>Sordariomycetes</taxon>
        <taxon>Sordariomycetidae</taxon>
        <taxon>Ophiostomatales</taxon>
        <taxon>Ophiostomataceae</taxon>
        <taxon>Sporothrix</taxon>
    </lineage>
</organism>
<feature type="region of interest" description="Disordered" evidence="1">
    <location>
        <begin position="161"/>
        <end position="215"/>
    </location>
</feature>
<evidence type="ECO:0000256" key="1">
    <source>
        <dbReference type="SAM" id="MobiDB-lite"/>
    </source>
</evidence>
<feature type="compositionally biased region" description="Basic and acidic residues" evidence="1">
    <location>
        <begin position="174"/>
        <end position="215"/>
    </location>
</feature>
<feature type="region of interest" description="Disordered" evidence="1">
    <location>
        <begin position="345"/>
        <end position="367"/>
    </location>
</feature>
<accession>A0ABP0C0F8</accession>